<dbReference type="InterPro" id="IPR037066">
    <property type="entry name" value="Plug_dom_sf"/>
</dbReference>
<dbReference type="AlphaFoldDB" id="A0A4R2REE9"/>
<dbReference type="PANTHER" id="PTHR30069:SF41">
    <property type="entry name" value="HEME_HEMOPEXIN UTILIZATION PROTEIN C"/>
    <property type="match status" value="1"/>
</dbReference>
<evidence type="ECO:0000259" key="10">
    <source>
        <dbReference type="Pfam" id="PF07715"/>
    </source>
</evidence>
<evidence type="ECO:0000256" key="5">
    <source>
        <dbReference type="ARBA" id="ARBA00022692"/>
    </source>
</evidence>
<organism evidence="11 12">
    <name type="scientific">Rhodovulum bhavnagarense</name>
    <dbReference type="NCBI Taxonomy" id="992286"/>
    <lineage>
        <taxon>Bacteria</taxon>
        <taxon>Pseudomonadati</taxon>
        <taxon>Pseudomonadota</taxon>
        <taxon>Alphaproteobacteria</taxon>
        <taxon>Rhodobacterales</taxon>
        <taxon>Paracoccaceae</taxon>
        <taxon>Rhodovulum</taxon>
    </lineage>
</organism>
<dbReference type="GO" id="GO:0009279">
    <property type="term" value="C:cell outer membrane"/>
    <property type="evidence" value="ECO:0007669"/>
    <property type="project" value="UniProtKB-SubCell"/>
</dbReference>
<reference evidence="11 12" key="1">
    <citation type="submission" date="2019-03" db="EMBL/GenBank/DDBJ databases">
        <title>Genomic Encyclopedia of Type Strains, Phase IV (KMG-IV): sequencing the most valuable type-strain genomes for metagenomic binning, comparative biology and taxonomic classification.</title>
        <authorList>
            <person name="Goeker M."/>
        </authorList>
    </citation>
    <scope>NUCLEOTIDE SEQUENCE [LARGE SCALE GENOMIC DNA]</scope>
    <source>
        <strain evidence="11 12">DSM 24766</strain>
    </source>
</reference>
<keyword evidence="12" id="KW-1185">Reference proteome</keyword>
<dbReference type="OrthoDB" id="9796221at2"/>
<evidence type="ECO:0000256" key="1">
    <source>
        <dbReference type="ARBA" id="ARBA00004571"/>
    </source>
</evidence>
<dbReference type="PROSITE" id="PS52016">
    <property type="entry name" value="TONB_DEPENDENT_REC_3"/>
    <property type="match status" value="1"/>
</dbReference>
<dbReference type="InterPro" id="IPR012910">
    <property type="entry name" value="Plug_dom"/>
</dbReference>
<dbReference type="Pfam" id="PF07715">
    <property type="entry name" value="Plug"/>
    <property type="match status" value="1"/>
</dbReference>
<dbReference type="Gene3D" id="2.40.170.20">
    <property type="entry name" value="TonB-dependent receptor, beta-barrel domain"/>
    <property type="match status" value="1"/>
</dbReference>
<proteinExistence type="inferred from homology"/>
<dbReference type="InterPro" id="IPR036942">
    <property type="entry name" value="Beta-barrel_TonB_sf"/>
</dbReference>
<dbReference type="EMBL" id="SLXU01000007">
    <property type="protein sequence ID" value="TCP60924.1"/>
    <property type="molecule type" value="Genomic_DNA"/>
</dbReference>
<dbReference type="Gene3D" id="2.170.130.10">
    <property type="entry name" value="TonB-dependent receptor, plug domain"/>
    <property type="match status" value="1"/>
</dbReference>
<dbReference type="Proteomes" id="UP000295050">
    <property type="component" value="Unassembled WGS sequence"/>
</dbReference>
<comment type="caution">
    <text evidence="11">The sequence shown here is derived from an EMBL/GenBank/DDBJ whole genome shotgun (WGS) entry which is preliminary data.</text>
</comment>
<dbReference type="PANTHER" id="PTHR30069">
    <property type="entry name" value="TONB-DEPENDENT OUTER MEMBRANE RECEPTOR"/>
    <property type="match status" value="1"/>
</dbReference>
<name>A0A4R2REE9_9RHOB</name>
<evidence type="ECO:0000256" key="6">
    <source>
        <dbReference type="ARBA" id="ARBA00023136"/>
    </source>
</evidence>
<dbReference type="CDD" id="cd01347">
    <property type="entry name" value="ligand_gated_channel"/>
    <property type="match status" value="1"/>
</dbReference>
<keyword evidence="6 8" id="KW-0472">Membrane</keyword>
<comment type="similarity">
    <text evidence="2 8">Belongs to the TonB-dependent receptor family.</text>
</comment>
<evidence type="ECO:0000256" key="3">
    <source>
        <dbReference type="ARBA" id="ARBA00022448"/>
    </source>
</evidence>
<keyword evidence="11" id="KW-0675">Receptor</keyword>
<evidence type="ECO:0000313" key="11">
    <source>
        <dbReference type="EMBL" id="TCP60924.1"/>
    </source>
</evidence>
<keyword evidence="9" id="KW-0732">Signal</keyword>
<keyword evidence="5 8" id="KW-0812">Transmembrane</keyword>
<dbReference type="GO" id="GO:0044718">
    <property type="term" value="P:siderophore transmembrane transport"/>
    <property type="evidence" value="ECO:0007669"/>
    <property type="project" value="TreeGrafter"/>
</dbReference>
<feature type="signal peptide" evidence="9">
    <location>
        <begin position="1"/>
        <end position="25"/>
    </location>
</feature>
<evidence type="ECO:0000256" key="9">
    <source>
        <dbReference type="SAM" id="SignalP"/>
    </source>
</evidence>
<dbReference type="RefSeq" id="WP_132951474.1">
    <property type="nucleotide sequence ID" value="NZ_SLXU01000007.1"/>
</dbReference>
<keyword evidence="3 8" id="KW-0813">Transport</keyword>
<accession>A0A4R2REE9</accession>
<keyword evidence="7 8" id="KW-0998">Cell outer membrane</keyword>
<comment type="subcellular location">
    <subcellularLocation>
        <location evidence="1 8">Cell outer membrane</location>
        <topology evidence="1 8">Multi-pass membrane protein</topology>
    </subcellularLocation>
</comment>
<gene>
    <name evidence="11" type="ORF">EV663_10799</name>
</gene>
<protein>
    <submittedName>
        <fullName evidence="11">Hemoglobin/transferrin/lactoferrin receptor protein</fullName>
    </submittedName>
</protein>
<dbReference type="GO" id="GO:0015344">
    <property type="term" value="F:siderophore uptake transmembrane transporter activity"/>
    <property type="evidence" value="ECO:0007669"/>
    <property type="project" value="TreeGrafter"/>
</dbReference>
<sequence>MFRQIPTPTALLCSTAITLALPAQAQESFALDPVTLGESKREVQTDTAIAETVVDEEEIEDRQASTIAELVDSVPGVTLINGSTPQGSGINIRGFGANGTYGADQKVAIQVDGASVGAEELYRIGTQLFTDPELYKEVTVIRGMAGTFEYGSGIVGGLVRLDTKDASDITGGVPGFNLRQTLQYGTNGDGWTSSSILAWQPTDNLEFLGNYTYRDEGLQEDGAGNPIGQDPAELPSWLAKGKYTFGESREHALSLSFSDTTSDEKDVPYDTFGTTSGSFGNVDRETRSRTAVLEYSYDSPTTDLINLTATLSYADQQIDSAYVPGSSPLEGTPSFPMLQPLVDADHRYETTKLTVKNQAFFDTGAWGHDLRTGVEFTRKERLDAASAPGGTDDRMALFVVDDLTRGGLTLSPALRYETQEIGGPAYADYDNDALMGGLSARYAFGNGWAVFGSLGYTENLPIIDDLGTPLYMTQSEKARSYELGLSYDRTGVFTAGDDFAVKATVYHTDIWDITSYTTSTMTPITEAEVEGLELEAAYSLASGYYVDVNGNIARGKNTTPGLSGDWVGTPADQLRVTLGRKWGERLDLSWEVVHDARMTRAATPTPSSTVHNLRATWRPDRGVFDGTEIRVGLENAFDLDYTPHLATRPAAGRNLKLTLARTF</sequence>
<feature type="chain" id="PRO_5020549624" evidence="9">
    <location>
        <begin position="26"/>
        <end position="663"/>
    </location>
</feature>
<evidence type="ECO:0000256" key="4">
    <source>
        <dbReference type="ARBA" id="ARBA00022452"/>
    </source>
</evidence>
<evidence type="ECO:0000256" key="8">
    <source>
        <dbReference type="PROSITE-ProRule" id="PRU01360"/>
    </source>
</evidence>
<evidence type="ECO:0000256" key="2">
    <source>
        <dbReference type="ARBA" id="ARBA00009810"/>
    </source>
</evidence>
<feature type="domain" description="TonB-dependent receptor plug" evidence="10">
    <location>
        <begin position="45"/>
        <end position="157"/>
    </location>
</feature>
<evidence type="ECO:0000256" key="7">
    <source>
        <dbReference type="ARBA" id="ARBA00023237"/>
    </source>
</evidence>
<dbReference type="InterPro" id="IPR039426">
    <property type="entry name" value="TonB-dep_rcpt-like"/>
</dbReference>
<keyword evidence="4 8" id="KW-1134">Transmembrane beta strand</keyword>
<dbReference type="SUPFAM" id="SSF56935">
    <property type="entry name" value="Porins"/>
    <property type="match status" value="1"/>
</dbReference>
<evidence type="ECO:0000313" key="12">
    <source>
        <dbReference type="Proteomes" id="UP000295050"/>
    </source>
</evidence>